<dbReference type="AlphaFoldDB" id="A0AAV5W320"/>
<reference evidence="2" key="1">
    <citation type="submission" date="2023-10" db="EMBL/GenBank/DDBJ databases">
        <title>Genome assembly of Pristionchus species.</title>
        <authorList>
            <person name="Yoshida K."/>
            <person name="Sommer R.J."/>
        </authorList>
    </citation>
    <scope>NUCLEOTIDE SEQUENCE</scope>
    <source>
        <strain evidence="2">RS5133</strain>
    </source>
</reference>
<evidence type="ECO:0000313" key="2">
    <source>
        <dbReference type="EMBL" id="GMT26551.1"/>
    </source>
</evidence>
<name>A0AAV5W320_9BILA</name>
<proteinExistence type="predicted"/>
<sequence length="196" mass="23398">FVNVPWNPVNNQHPAPRTQSNSRRNTASSYRRRNPPVNKVDPRDERIKQLEKELAEVRISNANSIARLRAAHEEEKQQWNRGELQRRDDAITQLRITHEQEKQYQTLREQQRVRRHEGEVTRLTREAEQQRVVAEQANRQLIDLVARNSASDLERERQVTESRRRMEAQNVQIDRQQQELTQINARSEVMKQEIEE</sequence>
<feature type="region of interest" description="Disordered" evidence="1">
    <location>
        <begin position="1"/>
        <end position="45"/>
    </location>
</feature>
<keyword evidence="3" id="KW-1185">Reference proteome</keyword>
<evidence type="ECO:0000256" key="1">
    <source>
        <dbReference type="SAM" id="MobiDB-lite"/>
    </source>
</evidence>
<comment type="caution">
    <text evidence="2">The sequence shown here is derived from an EMBL/GenBank/DDBJ whole genome shotgun (WGS) entry which is preliminary data.</text>
</comment>
<feature type="compositionally biased region" description="Basic and acidic residues" evidence="1">
    <location>
        <begin position="153"/>
        <end position="167"/>
    </location>
</feature>
<protein>
    <submittedName>
        <fullName evidence="2">Uncharacterized protein</fullName>
    </submittedName>
</protein>
<dbReference type="Proteomes" id="UP001432322">
    <property type="component" value="Unassembled WGS sequence"/>
</dbReference>
<dbReference type="EMBL" id="BTSY01000005">
    <property type="protein sequence ID" value="GMT26551.1"/>
    <property type="molecule type" value="Genomic_DNA"/>
</dbReference>
<feature type="non-terminal residue" evidence="2">
    <location>
        <position position="196"/>
    </location>
</feature>
<accession>A0AAV5W320</accession>
<evidence type="ECO:0000313" key="3">
    <source>
        <dbReference type="Proteomes" id="UP001432322"/>
    </source>
</evidence>
<organism evidence="2 3">
    <name type="scientific">Pristionchus fissidentatus</name>
    <dbReference type="NCBI Taxonomy" id="1538716"/>
    <lineage>
        <taxon>Eukaryota</taxon>
        <taxon>Metazoa</taxon>
        <taxon>Ecdysozoa</taxon>
        <taxon>Nematoda</taxon>
        <taxon>Chromadorea</taxon>
        <taxon>Rhabditida</taxon>
        <taxon>Rhabditina</taxon>
        <taxon>Diplogasteromorpha</taxon>
        <taxon>Diplogasteroidea</taxon>
        <taxon>Neodiplogasteridae</taxon>
        <taxon>Pristionchus</taxon>
    </lineage>
</organism>
<feature type="non-terminal residue" evidence="2">
    <location>
        <position position="1"/>
    </location>
</feature>
<feature type="region of interest" description="Disordered" evidence="1">
    <location>
        <begin position="153"/>
        <end position="173"/>
    </location>
</feature>
<gene>
    <name evidence="2" type="ORF">PFISCL1PPCAC_17848</name>
</gene>
<feature type="compositionally biased region" description="Polar residues" evidence="1">
    <location>
        <begin position="8"/>
        <end position="29"/>
    </location>
</feature>